<evidence type="ECO:0000256" key="4">
    <source>
        <dbReference type="ARBA" id="ARBA00022475"/>
    </source>
</evidence>
<dbReference type="CDD" id="cd11492">
    <property type="entry name" value="SLC5sbd_NIS-SMVT"/>
    <property type="match status" value="1"/>
</dbReference>
<protein>
    <submittedName>
        <fullName evidence="14">Sodium-coupled monocarboxylate transporter 1-like</fullName>
    </submittedName>
</protein>
<feature type="transmembrane region" description="Helical" evidence="12">
    <location>
        <begin position="518"/>
        <end position="542"/>
    </location>
</feature>
<organism evidence="13 14">
    <name type="scientific">Priapulus caudatus</name>
    <name type="common">Priapulid worm</name>
    <dbReference type="NCBI Taxonomy" id="37621"/>
    <lineage>
        <taxon>Eukaryota</taxon>
        <taxon>Metazoa</taxon>
        <taxon>Ecdysozoa</taxon>
        <taxon>Scalidophora</taxon>
        <taxon>Priapulida</taxon>
        <taxon>Priapulimorpha</taxon>
        <taxon>Priapulimorphida</taxon>
        <taxon>Priapulidae</taxon>
        <taxon>Priapulus</taxon>
    </lineage>
</organism>
<feature type="transmembrane region" description="Helical" evidence="12">
    <location>
        <begin position="361"/>
        <end position="384"/>
    </location>
</feature>
<feature type="transmembrane region" description="Helical" evidence="12">
    <location>
        <begin position="316"/>
        <end position="341"/>
    </location>
</feature>
<gene>
    <name evidence="14" type="primary">LOC106815820</name>
</gene>
<feature type="transmembrane region" description="Helical" evidence="12">
    <location>
        <begin position="422"/>
        <end position="440"/>
    </location>
</feature>
<keyword evidence="7" id="KW-0915">Sodium</keyword>
<feature type="transmembrane region" description="Helical" evidence="12">
    <location>
        <begin position="129"/>
        <end position="153"/>
    </location>
</feature>
<evidence type="ECO:0000256" key="9">
    <source>
        <dbReference type="ARBA" id="ARBA00023136"/>
    </source>
</evidence>
<evidence type="ECO:0000256" key="6">
    <source>
        <dbReference type="ARBA" id="ARBA00022989"/>
    </source>
</evidence>
<dbReference type="InterPro" id="IPR038377">
    <property type="entry name" value="Na/Glc_symporter_sf"/>
</dbReference>
<keyword evidence="3" id="KW-0813">Transport</keyword>
<keyword evidence="10" id="KW-0739">Sodium transport</keyword>
<comment type="similarity">
    <text evidence="2 11">Belongs to the sodium:solute symporter (SSF) (TC 2.A.21) family.</text>
</comment>
<feature type="transmembrane region" description="Helical" evidence="12">
    <location>
        <begin position="12"/>
        <end position="32"/>
    </location>
</feature>
<dbReference type="Gene3D" id="1.20.1730.10">
    <property type="entry name" value="Sodium/glucose cotransporter"/>
    <property type="match status" value="1"/>
</dbReference>
<dbReference type="PANTHER" id="PTHR42985:SF40">
    <property type="entry name" value="LD47995P-RELATED"/>
    <property type="match status" value="1"/>
</dbReference>
<name>A0ABM1EUE5_PRICU</name>
<keyword evidence="8" id="KW-0406">Ion transport</keyword>
<feature type="transmembrane region" description="Helical" evidence="12">
    <location>
        <begin position="256"/>
        <end position="279"/>
    </location>
</feature>
<feature type="transmembrane region" description="Helical" evidence="12">
    <location>
        <begin position="82"/>
        <end position="102"/>
    </location>
</feature>
<evidence type="ECO:0000256" key="5">
    <source>
        <dbReference type="ARBA" id="ARBA00022692"/>
    </source>
</evidence>
<evidence type="ECO:0000256" key="2">
    <source>
        <dbReference type="ARBA" id="ARBA00006434"/>
    </source>
</evidence>
<proteinExistence type="inferred from homology"/>
<keyword evidence="4" id="KW-1003">Cell membrane</keyword>
<dbReference type="Proteomes" id="UP000695022">
    <property type="component" value="Unplaced"/>
</dbReference>
<keyword evidence="6 12" id="KW-1133">Transmembrane helix</keyword>
<evidence type="ECO:0000256" key="1">
    <source>
        <dbReference type="ARBA" id="ARBA00004651"/>
    </source>
</evidence>
<dbReference type="PANTHER" id="PTHR42985">
    <property type="entry name" value="SODIUM-COUPLED MONOCARBOXYLATE TRANSPORTER"/>
    <property type="match status" value="1"/>
</dbReference>
<sequence length="629" mass="69127">MARDVRTFAVLDYVVFATSLLVAASIGLYYAFTGGRQRTTKEFLQANKNMPIMPVVFSMVATFLSTIGILGAPSEMYNFGTLLSWSYFGPIVAVPICAHLYLPIFYKLETVSIYEYFQYGFGHDNTKSIMNYLTGLSMAASILSSGAICTFYTTIGGMKAVLWTDTFQIFVILASVATIMMKGTLQIGGIEDVWRIADKGGRLRWFEFPADPTVRMTTLGAISGGMFTVFSLNAASQAMLQRNMTVKTLPKAKLTMYLYGIGYVVAFNALCLLGLIIYANYHDCDPMLTGLINRPDQILPLFVMDTVGHLRGLPGLFLSALFSAAISTVSSGVNSLAAVGLQDIIRPVYYKRTGLQLSEVVATRCAKGMAVFLGLLTIALAFLASLFSATVIQLVFTIYGIAGGPLFALFTLGMSVPFANEWGAGAGTLVSLIFGMWIGFGRVFNKAPKVTLARTIEGCVNNITTLIQYNVSAHNTATSTTTLGPIASTIIDQSKAISWNEYVYEAKPVDQLYKVSHMWYGLLAFVIVMVVGIVISLFTGGLDQEVDDRLLFAHVRPLQRWIRKRRGPPRKTYIFYNELQENEHVTNKPAANALKTSVKQNTEYKGNGAIEYHDDDGNHMNRTNNITKL</sequence>
<evidence type="ECO:0000256" key="8">
    <source>
        <dbReference type="ARBA" id="ARBA00023065"/>
    </source>
</evidence>
<evidence type="ECO:0000256" key="11">
    <source>
        <dbReference type="RuleBase" id="RU362091"/>
    </source>
</evidence>
<keyword evidence="5 12" id="KW-0812">Transmembrane</keyword>
<evidence type="ECO:0000313" key="13">
    <source>
        <dbReference type="Proteomes" id="UP000695022"/>
    </source>
</evidence>
<evidence type="ECO:0000256" key="7">
    <source>
        <dbReference type="ARBA" id="ARBA00023053"/>
    </source>
</evidence>
<dbReference type="InterPro" id="IPR051163">
    <property type="entry name" value="Sodium:Solute_Symporter_SSF"/>
</dbReference>
<comment type="subcellular location">
    <subcellularLocation>
        <location evidence="1">Cell membrane</location>
        <topology evidence="1">Multi-pass membrane protein</topology>
    </subcellularLocation>
</comment>
<feature type="transmembrane region" description="Helical" evidence="12">
    <location>
        <begin position="214"/>
        <end position="235"/>
    </location>
</feature>
<dbReference type="PROSITE" id="PS50283">
    <property type="entry name" value="NA_SOLUT_SYMP_3"/>
    <property type="match status" value="1"/>
</dbReference>
<evidence type="ECO:0000256" key="12">
    <source>
        <dbReference type="SAM" id="Phobius"/>
    </source>
</evidence>
<evidence type="ECO:0000256" key="3">
    <source>
        <dbReference type="ARBA" id="ARBA00022448"/>
    </source>
</evidence>
<dbReference type="GeneID" id="106815820"/>
<evidence type="ECO:0000313" key="14">
    <source>
        <dbReference type="RefSeq" id="XP_014675816.1"/>
    </source>
</evidence>
<keyword evidence="13" id="KW-1185">Reference proteome</keyword>
<feature type="transmembrane region" description="Helical" evidence="12">
    <location>
        <begin position="160"/>
        <end position="181"/>
    </location>
</feature>
<dbReference type="RefSeq" id="XP_014675816.1">
    <property type="nucleotide sequence ID" value="XM_014820330.1"/>
</dbReference>
<evidence type="ECO:0000256" key="10">
    <source>
        <dbReference type="ARBA" id="ARBA00023201"/>
    </source>
</evidence>
<feature type="transmembrane region" description="Helical" evidence="12">
    <location>
        <begin position="52"/>
        <end position="70"/>
    </location>
</feature>
<reference evidence="14" key="1">
    <citation type="submission" date="2025-08" db="UniProtKB">
        <authorList>
            <consortium name="RefSeq"/>
        </authorList>
    </citation>
    <scope>IDENTIFICATION</scope>
</reference>
<keyword evidence="9 12" id="KW-0472">Membrane</keyword>
<accession>A0ABM1EUE5</accession>
<dbReference type="InterPro" id="IPR001734">
    <property type="entry name" value="Na/solute_symporter"/>
</dbReference>
<dbReference type="Pfam" id="PF00474">
    <property type="entry name" value="SSF"/>
    <property type="match status" value="1"/>
</dbReference>